<dbReference type="EMBL" id="NBII01000002">
    <property type="protein sequence ID" value="PAV22312.1"/>
    <property type="molecule type" value="Genomic_DNA"/>
</dbReference>
<sequence>MSEDDYFNDDFDSAMLDELDAIEAAYESQISQQNSKAKNPFVAASSNSVTKQLKPPSVPSYTGKQSKEQHSLSDYDISFDIDAAELEKLDAFIADSYAGLVRPAAGPSKTIQTTLDGKTISQASTSTPPSKQSFEKAVSRTRGPLFGYAEKRTKQWDHAAFSATGWKSTKGKKEKDNTKGKAKANEDDLDEEQIEFEQFPNITTG</sequence>
<protein>
    <submittedName>
        <fullName evidence="2">P-loop containing nucleoside triphosphate hydrolase</fullName>
    </submittedName>
</protein>
<feature type="compositionally biased region" description="Basic and acidic residues" evidence="1">
    <location>
        <begin position="171"/>
        <end position="186"/>
    </location>
</feature>
<organism evidence="2 3">
    <name type="scientific">Pyrrhoderma noxium</name>
    <dbReference type="NCBI Taxonomy" id="2282107"/>
    <lineage>
        <taxon>Eukaryota</taxon>
        <taxon>Fungi</taxon>
        <taxon>Dikarya</taxon>
        <taxon>Basidiomycota</taxon>
        <taxon>Agaricomycotina</taxon>
        <taxon>Agaricomycetes</taxon>
        <taxon>Hymenochaetales</taxon>
        <taxon>Hymenochaetaceae</taxon>
        <taxon>Pyrrhoderma</taxon>
    </lineage>
</organism>
<dbReference type="AlphaFoldDB" id="A0A286URY1"/>
<accession>A0A286URY1</accession>
<keyword evidence="3" id="KW-1185">Reference proteome</keyword>
<feature type="compositionally biased region" description="Polar residues" evidence="1">
    <location>
        <begin position="119"/>
        <end position="132"/>
    </location>
</feature>
<dbReference type="Proteomes" id="UP000217199">
    <property type="component" value="Unassembled WGS sequence"/>
</dbReference>
<feature type="region of interest" description="Disordered" evidence="1">
    <location>
        <begin position="30"/>
        <end position="70"/>
    </location>
</feature>
<keyword evidence="2" id="KW-0378">Hydrolase</keyword>
<dbReference type="GO" id="GO:0016787">
    <property type="term" value="F:hydrolase activity"/>
    <property type="evidence" value="ECO:0007669"/>
    <property type="project" value="UniProtKB-KW"/>
</dbReference>
<dbReference type="STRING" id="2282107.A0A286URY1"/>
<reference evidence="2 3" key="1">
    <citation type="journal article" date="2017" name="Mol. Ecol.">
        <title>Comparative and population genomic landscape of Phellinus noxius: A hypervariable fungus causing root rot in trees.</title>
        <authorList>
            <person name="Chung C.L."/>
            <person name="Lee T.J."/>
            <person name="Akiba M."/>
            <person name="Lee H.H."/>
            <person name="Kuo T.H."/>
            <person name="Liu D."/>
            <person name="Ke H.M."/>
            <person name="Yokoi T."/>
            <person name="Roa M.B."/>
            <person name="Lu M.J."/>
            <person name="Chang Y.Y."/>
            <person name="Ann P.J."/>
            <person name="Tsai J.N."/>
            <person name="Chen C.Y."/>
            <person name="Tzean S.S."/>
            <person name="Ota Y."/>
            <person name="Hattori T."/>
            <person name="Sahashi N."/>
            <person name="Liou R.F."/>
            <person name="Kikuchi T."/>
            <person name="Tsai I.J."/>
        </authorList>
    </citation>
    <scope>NUCLEOTIDE SEQUENCE [LARGE SCALE GENOMIC DNA]</scope>
    <source>
        <strain evidence="2 3">FFPRI411160</strain>
    </source>
</reference>
<proteinExistence type="predicted"/>
<evidence type="ECO:0000313" key="3">
    <source>
        <dbReference type="Proteomes" id="UP000217199"/>
    </source>
</evidence>
<dbReference type="InParanoid" id="A0A286URY1"/>
<name>A0A286URY1_9AGAM</name>
<feature type="region of interest" description="Disordered" evidence="1">
    <location>
        <begin position="163"/>
        <end position="205"/>
    </location>
</feature>
<comment type="caution">
    <text evidence="2">The sequence shown here is derived from an EMBL/GenBank/DDBJ whole genome shotgun (WGS) entry which is preliminary data.</text>
</comment>
<evidence type="ECO:0000256" key="1">
    <source>
        <dbReference type="SAM" id="MobiDB-lite"/>
    </source>
</evidence>
<evidence type="ECO:0000313" key="2">
    <source>
        <dbReference type="EMBL" id="PAV22312.1"/>
    </source>
</evidence>
<feature type="region of interest" description="Disordered" evidence="1">
    <location>
        <begin position="119"/>
        <end position="139"/>
    </location>
</feature>
<gene>
    <name evidence="2" type="ORF">PNOK_0226900</name>
</gene>